<proteinExistence type="predicted"/>
<keyword evidence="3" id="KW-1185">Reference proteome</keyword>
<feature type="compositionally biased region" description="Polar residues" evidence="1">
    <location>
        <begin position="326"/>
        <end position="354"/>
    </location>
</feature>
<evidence type="ECO:0000313" key="2">
    <source>
        <dbReference type="EMBL" id="WOL19345.1"/>
    </source>
</evidence>
<protein>
    <submittedName>
        <fullName evidence="2">Uncharacterized protein</fullName>
    </submittedName>
</protein>
<feature type="compositionally biased region" description="Basic and acidic residues" evidence="1">
    <location>
        <begin position="358"/>
        <end position="368"/>
    </location>
</feature>
<dbReference type="PANTHER" id="PTHR37261">
    <property type="entry name" value="40S RIBOSOMAL PROTEIN S27"/>
    <property type="match status" value="1"/>
</dbReference>
<reference evidence="2 3" key="1">
    <citation type="submission" date="2023-10" db="EMBL/GenBank/DDBJ databases">
        <title>Chromosome-scale genome assembly provides insights into flower coloration mechanisms of Canna indica.</title>
        <authorList>
            <person name="Li C."/>
        </authorList>
    </citation>
    <scope>NUCLEOTIDE SEQUENCE [LARGE SCALE GENOMIC DNA]</scope>
    <source>
        <tissue evidence="2">Flower</tissue>
    </source>
</reference>
<organism evidence="2 3">
    <name type="scientific">Canna indica</name>
    <name type="common">Indian-shot</name>
    <dbReference type="NCBI Taxonomy" id="4628"/>
    <lineage>
        <taxon>Eukaryota</taxon>
        <taxon>Viridiplantae</taxon>
        <taxon>Streptophyta</taxon>
        <taxon>Embryophyta</taxon>
        <taxon>Tracheophyta</taxon>
        <taxon>Spermatophyta</taxon>
        <taxon>Magnoliopsida</taxon>
        <taxon>Liliopsida</taxon>
        <taxon>Zingiberales</taxon>
        <taxon>Cannaceae</taxon>
        <taxon>Canna</taxon>
    </lineage>
</organism>
<feature type="compositionally biased region" description="Acidic residues" evidence="1">
    <location>
        <begin position="803"/>
        <end position="816"/>
    </location>
</feature>
<feature type="compositionally biased region" description="Basic and acidic residues" evidence="1">
    <location>
        <begin position="279"/>
        <end position="296"/>
    </location>
</feature>
<accession>A0AAQ3L2V4</accession>
<sequence length="1082" mass="118266">MEAAEALVAAGEQRSSGGSRWTASTNWIVSGGSLRDVISFDTSEEDAPAPAISTSLLLLRPPEVEEDEFLPCEVTFLLNGKHEIHRIYVCSTARVYEIYYATKKQSDCTEYLCTVRCGVADKEVTPVISSVVSADSESGNNATLEKQDKISIADSNCSNEDGWVEVVANSPLHDYKTNAISREVDRNPNTEFQVYYEATAEISDFSPCMSVTLRFLSLQTKTCIHISEIYIFADPVETLTPDTSVTMEENFGGGSLLAMFMPSLLHLSKSAANSGQNKRLFDTSESHKHQDDEQKAAEIASSGTKISLPGERSFDKTDHLLGLGHEQSQLKPEYSSSAWKQRVSDQTADSCSENQELDQVHDQSRIKPDGVQFGSSPKITEEEASSSNTMCEAKEKLENAQLMHSKKQSNPELVPEFSAQEKCLAGNHIERVLDELVSRVTRIETFCSRFEERLLKPLSSIETRLQKLETLLDTFASCDQLRQQGGGSRISAPDFSADGSDSQSKDIMNSSSTSGNDTVHDSSLPDDATECSSVAAGGVTASIPESRVYEGFVMKAPEFISEDDECSKNDDGLASDEKYSENKNLLCIDKENDECIRDNARLASSLNSIEGKKSSIDSALASALEAFMISNSRLHVMEPYQLSTVGDESSMYPSVAGVIYNGTDKSVNYEVKEEIPVIESSLEAFITSNSRLHVMEPYQLSTAGDESSIYPSFAGVISNGTDKSVNYEVKEEFSVIESSLSVAEASKMSVRNSDKDNGCDVSGILEVSSALNDSSILFGTWVSSMPSSLMDSGLRFGTSDSPKDEDEFGNYGDTEDSSTNNSHKDQACLHLNDETVSKMKHYSSMEVLVEKSSDFPPEICPEKREDETKSHQSSTCAVATEERLITKDLSCSVSLVLDKERQVGIVLDGDENRVELDGPELNQLGEEWNRNSLADQYSGQTGIENRSTHVAMMSTTSQDNSTFSTNYSTSLLDNIVGHKPEKTPNSATCSDDLILEVEFAPERDWTTGVSLETLLGETYDTGVQNSVIGEVTENRNAGEQLLEGMQNLVVLADISGLSDDVGGSCLNVNMDDSGAQNFYYLL</sequence>
<gene>
    <name evidence="2" type="ORF">Cni_G28143</name>
</gene>
<feature type="region of interest" description="Disordered" evidence="1">
    <location>
        <begin position="276"/>
        <end position="390"/>
    </location>
</feature>
<dbReference type="EMBL" id="CP136898">
    <property type="protein sequence ID" value="WOL19345.1"/>
    <property type="molecule type" value="Genomic_DNA"/>
</dbReference>
<dbReference type="Proteomes" id="UP001327560">
    <property type="component" value="Chromosome 9"/>
</dbReference>
<dbReference type="PANTHER" id="PTHR37261:SF1">
    <property type="entry name" value="40S RIBOSOMAL PROTEIN S27"/>
    <property type="match status" value="1"/>
</dbReference>
<feature type="compositionally biased region" description="Polar residues" evidence="1">
    <location>
        <begin position="499"/>
        <end position="517"/>
    </location>
</feature>
<evidence type="ECO:0000256" key="1">
    <source>
        <dbReference type="SAM" id="MobiDB-lite"/>
    </source>
</evidence>
<dbReference type="AlphaFoldDB" id="A0AAQ3L2V4"/>
<feature type="region of interest" description="Disordered" evidence="1">
    <location>
        <begin position="483"/>
        <end position="531"/>
    </location>
</feature>
<feature type="region of interest" description="Disordered" evidence="1">
    <location>
        <begin position="793"/>
        <end position="825"/>
    </location>
</feature>
<name>A0AAQ3L2V4_9LILI</name>
<evidence type="ECO:0000313" key="3">
    <source>
        <dbReference type="Proteomes" id="UP001327560"/>
    </source>
</evidence>